<proteinExistence type="evidence at transcript level"/>
<accession>I3SJL4</accession>
<name>I3SJL4_LOTJA</name>
<reference evidence="2" key="1">
    <citation type="submission" date="2012-05" db="EMBL/GenBank/DDBJ databases">
        <authorList>
            <person name="Krishnakumar V."/>
            <person name="Cheung F."/>
            <person name="Xiao Y."/>
            <person name="Chan A."/>
            <person name="Moskal W.A."/>
            <person name="Town C.D."/>
        </authorList>
    </citation>
    <scope>NUCLEOTIDE SEQUENCE</scope>
</reference>
<protein>
    <submittedName>
        <fullName evidence="2">Uncharacterized protein</fullName>
    </submittedName>
</protein>
<sequence>MKKECDLHRPSSQLKKKRGTEKSKEMLSNLKPLSICTIMRKCYWIAGSFEHNSSTSLGSESS</sequence>
<dbReference type="EMBL" id="BT140661">
    <property type="protein sequence ID" value="AFK40456.1"/>
    <property type="molecule type" value="mRNA"/>
</dbReference>
<organism evidence="2">
    <name type="scientific">Lotus japonicus</name>
    <name type="common">Lotus corniculatus var. japonicus</name>
    <dbReference type="NCBI Taxonomy" id="34305"/>
    <lineage>
        <taxon>Eukaryota</taxon>
        <taxon>Viridiplantae</taxon>
        <taxon>Streptophyta</taxon>
        <taxon>Embryophyta</taxon>
        <taxon>Tracheophyta</taxon>
        <taxon>Spermatophyta</taxon>
        <taxon>Magnoliopsida</taxon>
        <taxon>eudicotyledons</taxon>
        <taxon>Gunneridae</taxon>
        <taxon>Pentapetalae</taxon>
        <taxon>rosids</taxon>
        <taxon>fabids</taxon>
        <taxon>Fabales</taxon>
        <taxon>Fabaceae</taxon>
        <taxon>Papilionoideae</taxon>
        <taxon>50 kb inversion clade</taxon>
        <taxon>NPAAA clade</taxon>
        <taxon>Hologalegina</taxon>
        <taxon>robinioid clade</taxon>
        <taxon>Loteae</taxon>
        <taxon>Lotus</taxon>
    </lineage>
</organism>
<evidence type="ECO:0000313" key="2">
    <source>
        <dbReference type="EMBL" id="AFK40456.1"/>
    </source>
</evidence>
<dbReference type="AlphaFoldDB" id="I3SJL4"/>
<feature type="region of interest" description="Disordered" evidence="1">
    <location>
        <begin position="1"/>
        <end position="25"/>
    </location>
</feature>
<evidence type="ECO:0000256" key="1">
    <source>
        <dbReference type="SAM" id="MobiDB-lite"/>
    </source>
</evidence>